<dbReference type="EMBL" id="SEYY01024086">
    <property type="protein sequence ID" value="KAB7494402.1"/>
    <property type="molecule type" value="Genomic_DNA"/>
</dbReference>
<dbReference type="Pfam" id="PF14545">
    <property type="entry name" value="DBB"/>
    <property type="match status" value="1"/>
</dbReference>
<sequence>MNPLATLQHSLIMKPCLSIQGVPDVTLILDKFCLLFIFNRIEKIRIEAFSGYQGIPEVQASRIENAKLQFRYESTLQMSLKMLSLYSFDEWPCLEVRDRDEKFVTQVQEESLKLLNRCDLFDEFKTSSAFNICPRKITQSYCKVYIHLRSPLTESQKNQVQVTVEKEPFTSCPITSVQHHNPFTLSFDVPEKLLGVSSFLKVNLFIERKLIGSREVKCEGPMEVLRDLLKTAVDPITLICQALDISPASDDLDEYLTQKLKGKLPTLNWMKDKLSNDHLGSDKDLPTWLHFSAFYGLHKFTWALLELQNFERALVIKNSKGHTPAKLALQAGYTKLAQDLENLTIIMSLAQTYTNVDSELKGSPRVSRSDINSAPLHTTRTCLFSKTRKEIPLYDTPPHPRPLSEISLKCSQSSYENFTSTPKENTVYVNIKSSPSVSSSEGEQYLDMSGSFSTLENYNDICNLMTAWDKKNDVQTFLNEYEHTISKLKENLNLHSSDQKGGASVSTSIREENEELQKVMKINKENLKVLCFLPLIEGDLSADTCFIDITRGRTEVLENVLQRINQDYV</sequence>
<dbReference type="PROSITE" id="PS51376">
    <property type="entry name" value="DBB"/>
    <property type="match status" value="1"/>
</dbReference>
<accession>A0A5N5SKP4</accession>
<dbReference type="GO" id="GO:0005829">
    <property type="term" value="C:cytosol"/>
    <property type="evidence" value="ECO:0007669"/>
    <property type="project" value="TreeGrafter"/>
</dbReference>
<dbReference type="PANTHER" id="PTHR16267">
    <property type="entry name" value="BANK1/PIK3AP1 FAMILY MEMBER"/>
    <property type="match status" value="1"/>
</dbReference>
<gene>
    <name evidence="2" type="primary">PIK3AP1</name>
    <name evidence="2" type="ORF">Anas_01702</name>
</gene>
<keyword evidence="2" id="KW-0808">Transferase</keyword>
<evidence type="ECO:0000313" key="3">
    <source>
        <dbReference type="Proteomes" id="UP000326759"/>
    </source>
</evidence>
<proteinExistence type="predicted"/>
<dbReference type="PANTHER" id="PTHR16267:SF11">
    <property type="entry name" value="STUMPS, ISOFORM E"/>
    <property type="match status" value="1"/>
</dbReference>
<protein>
    <submittedName>
        <fullName evidence="2">Phosphoinositide 3-kinase adapter protein 1</fullName>
    </submittedName>
</protein>
<dbReference type="GO" id="GO:0005068">
    <property type="term" value="F:transmembrane receptor protein tyrosine kinase adaptor activity"/>
    <property type="evidence" value="ECO:0007669"/>
    <property type="project" value="TreeGrafter"/>
</dbReference>
<feature type="domain" description="DBB" evidence="1">
    <location>
        <begin position="132"/>
        <end position="272"/>
    </location>
</feature>
<dbReference type="InterPro" id="IPR017893">
    <property type="entry name" value="DBB_domain"/>
</dbReference>
<evidence type="ECO:0000313" key="2">
    <source>
        <dbReference type="EMBL" id="KAB7494402.1"/>
    </source>
</evidence>
<dbReference type="Proteomes" id="UP000326759">
    <property type="component" value="Unassembled WGS sequence"/>
</dbReference>
<dbReference type="GO" id="GO:0016301">
    <property type="term" value="F:kinase activity"/>
    <property type="evidence" value="ECO:0007669"/>
    <property type="project" value="UniProtKB-KW"/>
</dbReference>
<dbReference type="SMART" id="SM01282">
    <property type="entry name" value="DBB"/>
    <property type="match status" value="1"/>
</dbReference>
<reference evidence="2 3" key="1">
    <citation type="journal article" date="2019" name="PLoS Biol.">
        <title>Sex chromosomes control vertical transmission of feminizing Wolbachia symbionts in an isopod.</title>
        <authorList>
            <person name="Becking T."/>
            <person name="Chebbi M.A."/>
            <person name="Giraud I."/>
            <person name="Moumen B."/>
            <person name="Laverre T."/>
            <person name="Caubet Y."/>
            <person name="Peccoud J."/>
            <person name="Gilbert C."/>
            <person name="Cordaux R."/>
        </authorList>
    </citation>
    <scope>NUCLEOTIDE SEQUENCE [LARGE SCALE GENOMIC DNA]</scope>
    <source>
        <strain evidence="2">ANa2</strain>
        <tissue evidence="2">Whole body excluding digestive tract and cuticle</tissue>
    </source>
</reference>
<comment type="caution">
    <text evidence="2">The sequence shown here is derived from an EMBL/GenBank/DDBJ whole genome shotgun (WGS) entry which is preliminary data.</text>
</comment>
<organism evidence="2 3">
    <name type="scientific">Armadillidium nasatum</name>
    <dbReference type="NCBI Taxonomy" id="96803"/>
    <lineage>
        <taxon>Eukaryota</taxon>
        <taxon>Metazoa</taxon>
        <taxon>Ecdysozoa</taxon>
        <taxon>Arthropoda</taxon>
        <taxon>Crustacea</taxon>
        <taxon>Multicrustacea</taxon>
        <taxon>Malacostraca</taxon>
        <taxon>Eumalacostraca</taxon>
        <taxon>Peracarida</taxon>
        <taxon>Isopoda</taxon>
        <taxon>Oniscidea</taxon>
        <taxon>Crinocheta</taxon>
        <taxon>Armadillidiidae</taxon>
        <taxon>Armadillidium</taxon>
    </lineage>
</organism>
<dbReference type="GO" id="GO:0005104">
    <property type="term" value="F:fibroblast growth factor receptor binding"/>
    <property type="evidence" value="ECO:0007669"/>
    <property type="project" value="TreeGrafter"/>
</dbReference>
<keyword evidence="3" id="KW-1185">Reference proteome</keyword>
<evidence type="ECO:0000259" key="1">
    <source>
        <dbReference type="PROSITE" id="PS51376"/>
    </source>
</evidence>
<dbReference type="AlphaFoldDB" id="A0A5N5SKP4"/>
<keyword evidence="2" id="KW-0418">Kinase</keyword>
<dbReference type="InterPro" id="IPR052446">
    <property type="entry name" value="B-cell_PI3K-Signaling_Adptrs"/>
</dbReference>
<dbReference type="OrthoDB" id="6351770at2759"/>
<name>A0A5N5SKP4_9CRUS</name>